<accession>A0A0F9P6H6</accession>
<dbReference type="Gene3D" id="3.40.50.720">
    <property type="entry name" value="NAD(P)-binding Rossmann-like Domain"/>
    <property type="match status" value="1"/>
</dbReference>
<gene>
    <name evidence="3" type="ORF">LCGC14_0939950</name>
</gene>
<protein>
    <recommendedName>
        <fullName evidence="2">NAD-dependent epimerase/dehydratase domain-containing protein</fullName>
    </recommendedName>
</protein>
<comment type="similarity">
    <text evidence="1">Belongs to the NAD(P)-dependent epimerase/dehydratase family.</text>
</comment>
<dbReference type="Pfam" id="PF01370">
    <property type="entry name" value="Epimerase"/>
    <property type="match status" value="1"/>
</dbReference>
<evidence type="ECO:0000259" key="2">
    <source>
        <dbReference type="Pfam" id="PF01370"/>
    </source>
</evidence>
<dbReference type="EMBL" id="LAZR01003282">
    <property type="protein sequence ID" value="KKN20002.1"/>
    <property type="molecule type" value="Genomic_DNA"/>
</dbReference>
<dbReference type="InterPro" id="IPR036291">
    <property type="entry name" value="NAD(P)-bd_dom_sf"/>
</dbReference>
<dbReference type="Gene3D" id="3.90.25.10">
    <property type="entry name" value="UDP-galactose 4-epimerase, domain 1"/>
    <property type="match status" value="1"/>
</dbReference>
<dbReference type="AlphaFoldDB" id="A0A0F9P6H6"/>
<evidence type="ECO:0000256" key="1">
    <source>
        <dbReference type="ARBA" id="ARBA00007637"/>
    </source>
</evidence>
<evidence type="ECO:0000313" key="3">
    <source>
        <dbReference type="EMBL" id="KKN20002.1"/>
    </source>
</evidence>
<comment type="caution">
    <text evidence="3">The sequence shown here is derived from an EMBL/GenBank/DDBJ whole genome shotgun (WGS) entry which is preliminary data.</text>
</comment>
<organism evidence="3">
    <name type="scientific">marine sediment metagenome</name>
    <dbReference type="NCBI Taxonomy" id="412755"/>
    <lineage>
        <taxon>unclassified sequences</taxon>
        <taxon>metagenomes</taxon>
        <taxon>ecological metagenomes</taxon>
    </lineage>
</organism>
<sequence length="335" mass="37628">MPERILVTGGCGFVAHHFVEHILKATDWEVVIWDKLTYASCGFDRLQDIQCFDDKRVTVLTTDIAAWPSDGVLKETGLVDYVVHMAAETHVDRSIEDAAPFVLSNVLGTLRVLSVARWYHVNRHPLSRFVYFSTDEVFGPAAPGVLHKEGDPYHCTNPYAATKAGGEQMALAFANCYRLPVLITHCMNVFGERQHPEKFIPMVLKKVLAGEEVTIHADATCTVPGSRFYIHARNVAGALLFLLEQETEPGEMVNIVGQQEVDNLTLARLIAKVAGKDLKYKLVDFHSSRPGHDLRYALDGTKLARMGWSPPMGFEESLTKTVQWMLDHPRWLREE</sequence>
<name>A0A0F9P6H6_9ZZZZ</name>
<reference evidence="3" key="1">
    <citation type="journal article" date="2015" name="Nature">
        <title>Complex archaea that bridge the gap between prokaryotes and eukaryotes.</title>
        <authorList>
            <person name="Spang A."/>
            <person name="Saw J.H."/>
            <person name="Jorgensen S.L."/>
            <person name="Zaremba-Niedzwiedzka K."/>
            <person name="Martijn J."/>
            <person name="Lind A.E."/>
            <person name="van Eijk R."/>
            <person name="Schleper C."/>
            <person name="Guy L."/>
            <person name="Ettema T.J."/>
        </authorList>
    </citation>
    <scope>NUCLEOTIDE SEQUENCE</scope>
</reference>
<feature type="domain" description="NAD-dependent epimerase/dehydratase" evidence="2">
    <location>
        <begin position="5"/>
        <end position="255"/>
    </location>
</feature>
<proteinExistence type="inferred from homology"/>
<dbReference type="PANTHER" id="PTHR43000">
    <property type="entry name" value="DTDP-D-GLUCOSE 4,6-DEHYDRATASE-RELATED"/>
    <property type="match status" value="1"/>
</dbReference>
<dbReference type="SUPFAM" id="SSF51735">
    <property type="entry name" value="NAD(P)-binding Rossmann-fold domains"/>
    <property type="match status" value="1"/>
</dbReference>
<dbReference type="InterPro" id="IPR001509">
    <property type="entry name" value="Epimerase_deHydtase"/>
</dbReference>